<proteinExistence type="predicted"/>
<sequence length="402" mass="46669">MDVELIDLVRNEMAKRSSLHQEPPLPLAEIVVMILVLNPPLTKHAILEYLFDHVYYYHQLALAFSCQWVSSGQHYNVFSRFRTEFFHVFDLFDVPLIHSNPRAGTSESTLATWTVSSSAVRLFLTSRLFPENEKVDGFPFLRLPPDLRMLVYEFALLLPKSGILMDSSDMLYNRTPRWSFRPELKVFSRGQDSFEQVLGTHPESEPALTPRERGRDLFANFLYRSTLTCGLYGTHLALLVTCKQVYQEAMPVFYGQNNFVCRSLDQLQVFLEATPKARRAHISRITFYYDAYCRRGTHAALRMLKEQERLHTLHVWISEFDWLKVTTTTRPLVRKYKNVSDIPAIQILRSIRGLKEVTFHGDCDTVRYLVGSDMTKEKAFPLTFKAKAKVRRPEVTQLKSTE</sequence>
<accession>A0A2S6CMB8</accession>
<keyword evidence="3" id="KW-1185">Reference proteome</keyword>
<evidence type="ECO:0000259" key="1">
    <source>
        <dbReference type="Pfam" id="PF24864"/>
    </source>
</evidence>
<dbReference type="PANTHER" id="PTHR42085">
    <property type="entry name" value="F-BOX DOMAIN-CONTAINING PROTEIN"/>
    <property type="match status" value="1"/>
</dbReference>
<name>A0A2S6CMB8_9PEZI</name>
<reference evidence="3" key="1">
    <citation type="journal article" date="2017" name="bioRxiv">
        <title>Conservation of a gene cluster reveals novel cercosporin biosynthetic mechanisms and extends production to the genus Colletotrichum.</title>
        <authorList>
            <person name="de Jonge R."/>
            <person name="Ebert M.K."/>
            <person name="Huitt-Roehl C.R."/>
            <person name="Pal P."/>
            <person name="Suttle J.C."/>
            <person name="Spanner R.E."/>
            <person name="Neubauer J.D."/>
            <person name="Jurick W.M.II."/>
            <person name="Stott K.A."/>
            <person name="Secor G.A."/>
            <person name="Thomma B.P.H.J."/>
            <person name="Van de Peer Y."/>
            <person name="Townsend C.A."/>
            <person name="Bolton M.D."/>
        </authorList>
    </citation>
    <scope>NUCLEOTIDE SEQUENCE [LARGE SCALE GENOMIC DNA]</scope>
    <source>
        <strain evidence="3">CBS538.71</strain>
    </source>
</reference>
<dbReference type="Pfam" id="PF24864">
    <property type="entry name" value="DUF7730"/>
    <property type="match status" value="1"/>
</dbReference>
<dbReference type="EMBL" id="PNEN01000204">
    <property type="protein sequence ID" value="PPJ60830.1"/>
    <property type="molecule type" value="Genomic_DNA"/>
</dbReference>
<organism evidence="2 3">
    <name type="scientific">Cercospora berteroae</name>
    <dbReference type="NCBI Taxonomy" id="357750"/>
    <lineage>
        <taxon>Eukaryota</taxon>
        <taxon>Fungi</taxon>
        <taxon>Dikarya</taxon>
        <taxon>Ascomycota</taxon>
        <taxon>Pezizomycotina</taxon>
        <taxon>Dothideomycetes</taxon>
        <taxon>Dothideomycetidae</taxon>
        <taxon>Mycosphaerellales</taxon>
        <taxon>Mycosphaerellaceae</taxon>
        <taxon>Cercospora</taxon>
    </lineage>
</organism>
<dbReference type="PANTHER" id="PTHR42085:SF1">
    <property type="entry name" value="F-BOX DOMAIN-CONTAINING PROTEIN"/>
    <property type="match status" value="1"/>
</dbReference>
<dbReference type="OrthoDB" id="3650836at2759"/>
<dbReference type="InterPro" id="IPR056632">
    <property type="entry name" value="DUF7730"/>
</dbReference>
<dbReference type="InterPro" id="IPR038883">
    <property type="entry name" value="AN11006-like"/>
</dbReference>
<dbReference type="AlphaFoldDB" id="A0A2S6CMB8"/>
<evidence type="ECO:0000313" key="2">
    <source>
        <dbReference type="EMBL" id="PPJ60830.1"/>
    </source>
</evidence>
<comment type="caution">
    <text evidence="2">The sequence shown here is derived from an EMBL/GenBank/DDBJ whole genome shotgun (WGS) entry which is preliminary data.</text>
</comment>
<evidence type="ECO:0000313" key="3">
    <source>
        <dbReference type="Proteomes" id="UP000237631"/>
    </source>
</evidence>
<dbReference type="Proteomes" id="UP000237631">
    <property type="component" value="Unassembled WGS sequence"/>
</dbReference>
<dbReference type="STRING" id="357750.A0A2S6CMB8"/>
<gene>
    <name evidence="2" type="ORF">CBER1_11639</name>
</gene>
<protein>
    <recommendedName>
        <fullName evidence="1">DUF7730 domain-containing protein</fullName>
    </recommendedName>
</protein>
<feature type="domain" description="DUF7730" evidence="1">
    <location>
        <begin position="231"/>
        <end position="292"/>
    </location>
</feature>